<dbReference type="Proteomes" id="UP001176941">
    <property type="component" value="Chromosome 7"/>
</dbReference>
<feature type="compositionally biased region" description="Basic and acidic residues" evidence="1">
    <location>
        <begin position="1"/>
        <end position="11"/>
    </location>
</feature>
<keyword evidence="3" id="KW-1185">Reference proteome</keyword>
<dbReference type="EMBL" id="OX459943">
    <property type="protein sequence ID" value="CAI9178007.1"/>
    <property type="molecule type" value="Genomic_DNA"/>
</dbReference>
<protein>
    <submittedName>
        <fullName evidence="2">Uncharacterized protein</fullName>
    </submittedName>
</protein>
<name>A0ABN8ZVL8_RANTA</name>
<feature type="region of interest" description="Disordered" evidence="1">
    <location>
        <begin position="1"/>
        <end position="70"/>
    </location>
</feature>
<evidence type="ECO:0000313" key="3">
    <source>
        <dbReference type="Proteomes" id="UP001176941"/>
    </source>
</evidence>
<proteinExistence type="predicted"/>
<gene>
    <name evidence="2" type="ORF">MRATA1EN1_LOCUS26969</name>
</gene>
<organism evidence="2 3">
    <name type="scientific">Rangifer tarandus platyrhynchus</name>
    <name type="common">Svalbard reindeer</name>
    <dbReference type="NCBI Taxonomy" id="3082113"/>
    <lineage>
        <taxon>Eukaryota</taxon>
        <taxon>Metazoa</taxon>
        <taxon>Chordata</taxon>
        <taxon>Craniata</taxon>
        <taxon>Vertebrata</taxon>
        <taxon>Euteleostomi</taxon>
        <taxon>Mammalia</taxon>
        <taxon>Eutheria</taxon>
        <taxon>Laurasiatheria</taxon>
        <taxon>Artiodactyla</taxon>
        <taxon>Ruminantia</taxon>
        <taxon>Pecora</taxon>
        <taxon>Cervidae</taxon>
        <taxon>Odocoileinae</taxon>
        <taxon>Rangifer</taxon>
    </lineage>
</organism>
<evidence type="ECO:0000313" key="2">
    <source>
        <dbReference type="EMBL" id="CAI9178007.1"/>
    </source>
</evidence>
<accession>A0ABN8ZVL8</accession>
<sequence>MKSDVGSEKDGSVSPARSCGPGQSPAVRLVGSGASSGEAGTNWVGPSSRRGAVQQAGGGGGRGWGRWARA</sequence>
<evidence type="ECO:0000256" key="1">
    <source>
        <dbReference type="SAM" id="MobiDB-lite"/>
    </source>
</evidence>
<reference evidence="2" key="1">
    <citation type="submission" date="2023-04" db="EMBL/GenBank/DDBJ databases">
        <authorList>
            <consortium name="ELIXIR-Norway"/>
        </authorList>
    </citation>
    <scope>NUCLEOTIDE SEQUENCE [LARGE SCALE GENOMIC DNA]</scope>
</reference>